<comment type="cofactor">
    <cofactor evidence="1">
        <name>Mg(2+)</name>
        <dbReference type="ChEBI" id="CHEBI:18420"/>
    </cofactor>
</comment>
<evidence type="ECO:0000313" key="12">
    <source>
        <dbReference type="Proteomes" id="UP000076079"/>
    </source>
</evidence>
<evidence type="ECO:0000256" key="3">
    <source>
        <dbReference type="ARBA" id="ARBA00022553"/>
    </source>
</evidence>
<dbReference type="InterPro" id="IPR005845">
    <property type="entry name" value="A-D-PHexomutase_a/b/a-II"/>
</dbReference>
<dbReference type="AlphaFoldDB" id="A0A143PPI8"/>
<dbReference type="Gene3D" id="3.40.120.10">
    <property type="entry name" value="Alpha-D-Glucose-1,6-Bisphosphate, subunit A, domain 3"/>
    <property type="match status" value="3"/>
</dbReference>
<keyword evidence="5" id="KW-0460">Magnesium</keyword>
<evidence type="ECO:0000259" key="10">
    <source>
        <dbReference type="Pfam" id="PF02880"/>
    </source>
</evidence>
<dbReference type="RefSeq" id="WP_110172156.1">
    <property type="nucleotide sequence ID" value="NZ_CP015136.1"/>
</dbReference>
<dbReference type="InterPro" id="IPR005841">
    <property type="entry name" value="Alpha-D-phosphohexomutase_SF"/>
</dbReference>
<evidence type="ECO:0000256" key="6">
    <source>
        <dbReference type="ARBA" id="ARBA00023235"/>
    </source>
</evidence>
<feature type="domain" description="Alpha-D-phosphohexomutase alpha/beta/alpha" evidence="10">
    <location>
        <begin position="262"/>
        <end position="371"/>
    </location>
</feature>
<dbReference type="InterPro" id="IPR016055">
    <property type="entry name" value="A-D-PHexomutase_a/b/a-I/II/III"/>
</dbReference>
<keyword evidence="3" id="KW-0597">Phosphoprotein</keyword>
<evidence type="ECO:0000313" key="11">
    <source>
        <dbReference type="EMBL" id="AMY10522.1"/>
    </source>
</evidence>
<dbReference type="InterPro" id="IPR005844">
    <property type="entry name" value="A-D-PHexomutase_a/b/a-I"/>
</dbReference>
<dbReference type="Pfam" id="PF00408">
    <property type="entry name" value="PGM_PMM_IV"/>
    <property type="match status" value="1"/>
</dbReference>
<evidence type="ECO:0000259" key="8">
    <source>
        <dbReference type="Pfam" id="PF02878"/>
    </source>
</evidence>
<dbReference type="PATRIC" id="fig|1813736.3.peg.3964"/>
<dbReference type="GO" id="GO:0005975">
    <property type="term" value="P:carbohydrate metabolic process"/>
    <property type="evidence" value="ECO:0007669"/>
    <property type="project" value="InterPro"/>
</dbReference>
<keyword evidence="6 11" id="KW-0413">Isomerase</keyword>
<reference evidence="12" key="2">
    <citation type="submission" date="2016-04" db="EMBL/GenBank/DDBJ databases">
        <title>First Complete Genome Sequence of a Subdivision 6 Acidobacterium.</title>
        <authorList>
            <person name="Huang S."/>
            <person name="Vieira S."/>
            <person name="Bunk B."/>
            <person name="Riedel T."/>
            <person name="Sproeer C."/>
            <person name="Overmann J."/>
        </authorList>
    </citation>
    <scope>NUCLEOTIDE SEQUENCE [LARGE SCALE GENOMIC DNA]</scope>
    <source>
        <strain evidence="12">DSM 100886 HEG_-6_39</strain>
    </source>
</reference>
<dbReference type="Pfam" id="PF02880">
    <property type="entry name" value="PGM_PMM_III"/>
    <property type="match status" value="1"/>
</dbReference>
<dbReference type="Gene3D" id="3.30.310.50">
    <property type="entry name" value="Alpha-D-phosphohexomutase, C-terminal domain"/>
    <property type="match status" value="1"/>
</dbReference>
<dbReference type="Pfam" id="PF02879">
    <property type="entry name" value="PGM_PMM_II"/>
    <property type="match status" value="1"/>
</dbReference>
<accession>A0A143PPI8</accession>
<keyword evidence="4" id="KW-0479">Metal-binding</keyword>
<dbReference type="CDD" id="cd03089">
    <property type="entry name" value="PMM_PGM"/>
    <property type="match status" value="1"/>
</dbReference>
<feature type="domain" description="Alpha-D-phosphohexomutase C-terminal" evidence="7">
    <location>
        <begin position="404"/>
        <end position="450"/>
    </location>
</feature>
<protein>
    <submittedName>
        <fullName evidence="11">Phosphomannomutase/phosphoglucomutase</fullName>
        <ecNumber evidence="11">5.4.2.2</ecNumber>
    </submittedName>
</protein>
<evidence type="ECO:0000256" key="5">
    <source>
        <dbReference type="ARBA" id="ARBA00022842"/>
    </source>
</evidence>
<sequence>MADVNVVNPNIFKAYDVRGLYPSEVNETAAHDIGGGFVTYLGARRIAVTRDMRTSSPGLAEAFIEGARQQGCDVIDYGMLPTDVMYFAVCRDGLDGGAQITASHNPKQYNGIKLVARDAKPLSGDIGLKEIREMIMARELPPSKPAMGGYERREVVDDYLEHIFKFIDPSIIKPFNCVLDAGSGMGGLIGPKIFARLPCKTSHVAMEVDGTFPYHESNPLIEENRRTVTQRVLDEKADIGIAWDGDADRCFFIDGTGDFVAGDFVTALLAEAFLIKYPGEKVLYDVRASYAVKDIVAQYGGTALMSRVGHAFIKQRMRAENAIFGGEVTGHYYFRDNFFADNGFIPVLLILELMSRKGKTLAELLAPLREKYFISGEINTKLASMELADAKIADITSQYADGHVYHLDGVSVEYPDWHLNVRKSNTEPLLRLNLEGVTSEIMKQRRDEVLGIIRG</sequence>
<dbReference type="SUPFAM" id="SSF55957">
    <property type="entry name" value="Phosphoglucomutase, C-terminal domain"/>
    <property type="match status" value="1"/>
</dbReference>
<dbReference type="Pfam" id="PF02878">
    <property type="entry name" value="PGM_PMM_I"/>
    <property type="match status" value="1"/>
</dbReference>
<evidence type="ECO:0000256" key="1">
    <source>
        <dbReference type="ARBA" id="ARBA00001946"/>
    </source>
</evidence>
<dbReference type="EMBL" id="CP015136">
    <property type="protein sequence ID" value="AMY10522.1"/>
    <property type="molecule type" value="Genomic_DNA"/>
</dbReference>
<dbReference type="InterPro" id="IPR005846">
    <property type="entry name" value="A-D-PHexomutase_a/b/a-III"/>
</dbReference>
<feature type="domain" description="Alpha-D-phosphohexomutase alpha/beta/alpha" evidence="9">
    <location>
        <begin position="157"/>
        <end position="257"/>
    </location>
</feature>
<dbReference type="PRINTS" id="PR00509">
    <property type="entry name" value="PGMPMM"/>
</dbReference>
<proteinExistence type="inferred from homology"/>
<dbReference type="OrthoDB" id="9806956at2"/>
<organism evidence="11 12">
    <name type="scientific">Luteitalea pratensis</name>
    <dbReference type="NCBI Taxonomy" id="1855912"/>
    <lineage>
        <taxon>Bacteria</taxon>
        <taxon>Pseudomonadati</taxon>
        <taxon>Acidobacteriota</taxon>
        <taxon>Vicinamibacteria</taxon>
        <taxon>Vicinamibacterales</taxon>
        <taxon>Vicinamibacteraceae</taxon>
        <taxon>Luteitalea</taxon>
    </lineage>
</organism>
<evidence type="ECO:0000256" key="2">
    <source>
        <dbReference type="ARBA" id="ARBA00010231"/>
    </source>
</evidence>
<gene>
    <name evidence="11" type="primary">algC</name>
    <name evidence="11" type="ORF">LuPra_03755</name>
</gene>
<dbReference type="InterPro" id="IPR005843">
    <property type="entry name" value="A-D-PHexomutase_C"/>
</dbReference>
<dbReference type="EC" id="5.4.2.2" evidence="11"/>
<evidence type="ECO:0000259" key="9">
    <source>
        <dbReference type="Pfam" id="PF02879"/>
    </source>
</evidence>
<evidence type="ECO:0000259" key="7">
    <source>
        <dbReference type="Pfam" id="PF00408"/>
    </source>
</evidence>
<dbReference type="PANTHER" id="PTHR43771">
    <property type="entry name" value="PHOSPHOMANNOMUTASE"/>
    <property type="match status" value="1"/>
</dbReference>
<feature type="domain" description="Alpha-D-phosphohexomutase alpha/beta/alpha" evidence="8">
    <location>
        <begin position="10"/>
        <end position="136"/>
    </location>
</feature>
<keyword evidence="12" id="KW-1185">Reference proteome</keyword>
<evidence type="ECO:0000256" key="4">
    <source>
        <dbReference type="ARBA" id="ARBA00022723"/>
    </source>
</evidence>
<dbReference type="STRING" id="1855912.LuPra_03755"/>
<comment type="similarity">
    <text evidence="2">Belongs to the phosphohexose mutase family.</text>
</comment>
<dbReference type="PANTHER" id="PTHR43771:SF1">
    <property type="entry name" value="PHOSPHOMANNOMUTASE"/>
    <property type="match status" value="1"/>
</dbReference>
<dbReference type="GO" id="GO:0046872">
    <property type="term" value="F:metal ion binding"/>
    <property type="evidence" value="ECO:0007669"/>
    <property type="project" value="UniProtKB-KW"/>
</dbReference>
<dbReference type="InterPro" id="IPR036900">
    <property type="entry name" value="A-D-PHexomutase_C_sf"/>
</dbReference>
<reference evidence="11 12" key="1">
    <citation type="journal article" date="2016" name="Genome Announc.">
        <title>First Complete Genome Sequence of a Subdivision 6 Acidobacterium Strain.</title>
        <authorList>
            <person name="Huang S."/>
            <person name="Vieira S."/>
            <person name="Bunk B."/>
            <person name="Riedel T."/>
            <person name="Sproer C."/>
            <person name="Overmann J."/>
        </authorList>
    </citation>
    <scope>NUCLEOTIDE SEQUENCE [LARGE SCALE GENOMIC DNA]</scope>
    <source>
        <strain evidence="12">DSM 100886 HEG_-6_39</strain>
    </source>
</reference>
<dbReference type="SUPFAM" id="SSF53738">
    <property type="entry name" value="Phosphoglucomutase, first 3 domains"/>
    <property type="match status" value="3"/>
</dbReference>
<dbReference type="GO" id="GO:0004614">
    <property type="term" value="F:phosphoglucomutase activity"/>
    <property type="evidence" value="ECO:0007669"/>
    <property type="project" value="UniProtKB-EC"/>
</dbReference>
<name>A0A143PPI8_LUTPR</name>
<dbReference type="Proteomes" id="UP000076079">
    <property type="component" value="Chromosome"/>
</dbReference>
<dbReference type="KEGG" id="abac:LuPra_03755"/>